<name>A0A418HLS4_STAGA</name>
<reference evidence="3 4" key="1">
    <citation type="journal article" date="2016" name="Front. Microbiol.">
        <title>Comprehensive Phylogenetic Analysis of Bovine Non-aureus Staphylococci Species Based on Whole-Genome Sequencing.</title>
        <authorList>
            <person name="Naushad S."/>
            <person name="Barkema H.W."/>
            <person name="Luby C."/>
            <person name="Condas L.A."/>
            <person name="Nobrega D.B."/>
            <person name="Carson D.A."/>
            <person name="De Buck J."/>
        </authorList>
    </citation>
    <scope>NUCLEOTIDE SEQUENCE [LARGE SCALE GENOMIC DNA]</scope>
    <source>
        <strain evidence="3 4">SNUC 1388</strain>
    </source>
</reference>
<dbReference type="EMBL" id="BKAX01000013">
    <property type="protein sequence ID" value="GEQ06850.1"/>
    <property type="molecule type" value="Genomic_DNA"/>
</dbReference>
<sequence length="80" mass="9434">MKKDDKLNVYEMIFTVIAIVFLTLGALILFDYIHINNQFGNLYFFAFFITMFIIYIRRSKIIALLYLIAGILYLISIINN</sequence>
<keyword evidence="1" id="KW-1133">Transmembrane helix</keyword>
<gene>
    <name evidence="3" type="ORF">BUZ01_10940</name>
    <name evidence="2" type="ORF">SGA02_26780</name>
</gene>
<organism evidence="3 4">
    <name type="scientific">Staphylococcus gallinarum</name>
    <dbReference type="NCBI Taxonomy" id="1293"/>
    <lineage>
        <taxon>Bacteria</taxon>
        <taxon>Bacillati</taxon>
        <taxon>Bacillota</taxon>
        <taxon>Bacilli</taxon>
        <taxon>Bacillales</taxon>
        <taxon>Staphylococcaceae</taxon>
        <taxon>Staphylococcus</taxon>
    </lineage>
</organism>
<evidence type="ECO:0000256" key="1">
    <source>
        <dbReference type="SAM" id="Phobius"/>
    </source>
</evidence>
<feature type="transmembrane region" description="Helical" evidence="1">
    <location>
        <begin position="61"/>
        <end position="78"/>
    </location>
</feature>
<feature type="transmembrane region" description="Helical" evidence="1">
    <location>
        <begin position="39"/>
        <end position="56"/>
    </location>
</feature>
<feature type="transmembrane region" description="Helical" evidence="1">
    <location>
        <begin position="12"/>
        <end position="33"/>
    </location>
</feature>
<dbReference type="Proteomes" id="UP000321057">
    <property type="component" value="Unassembled WGS sequence"/>
</dbReference>
<proteinExistence type="predicted"/>
<keyword evidence="5" id="KW-1185">Reference proteome</keyword>
<keyword evidence="1" id="KW-0472">Membrane</keyword>
<accession>A0A418HLS4</accession>
<dbReference type="RefSeq" id="WP_042739395.1">
    <property type="nucleotide sequence ID" value="NZ_BKAX01000013.1"/>
</dbReference>
<keyword evidence="1" id="KW-0812">Transmembrane</keyword>
<evidence type="ECO:0000313" key="2">
    <source>
        <dbReference type="EMBL" id="GEQ06850.1"/>
    </source>
</evidence>
<comment type="caution">
    <text evidence="3">The sequence shown here is derived from an EMBL/GenBank/DDBJ whole genome shotgun (WGS) entry which is preliminary data.</text>
</comment>
<dbReference type="EMBL" id="QXRZ01000007">
    <property type="protein sequence ID" value="RIL41944.1"/>
    <property type="molecule type" value="Genomic_DNA"/>
</dbReference>
<dbReference type="AlphaFoldDB" id="A0A418HLS4"/>
<reference evidence="2 5" key="2">
    <citation type="submission" date="2019-07" db="EMBL/GenBank/DDBJ databases">
        <title>Whole genome shotgun sequence of Staphylococcus gallinarum NBRC 109767.</title>
        <authorList>
            <person name="Hosoyama A."/>
            <person name="Uohara A."/>
            <person name="Ohji S."/>
            <person name="Ichikawa N."/>
        </authorList>
    </citation>
    <scope>NUCLEOTIDE SEQUENCE [LARGE SCALE GENOMIC DNA]</scope>
    <source>
        <strain evidence="2 5">NBRC 109767</strain>
    </source>
</reference>
<evidence type="ECO:0000313" key="5">
    <source>
        <dbReference type="Proteomes" id="UP000321057"/>
    </source>
</evidence>
<evidence type="ECO:0000313" key="4">
    <source>
        <dbReference type="Proteomes" id="UP000283576"/>
    </source>
</evidence>
<evidence type="ECO:0000313" key="3">
    <source>
        <dbReference type="EMBL" id="RIL41944.1"/>
    </source>
</evidence>
<protein>
    <submittedName>
        <fullName evidence="3">Uncharacterized protein</fullName>
    </submittedName>
</protein>
<dbReference type="Proteomes" id="UP000283576">
    <property type="component" value="Unassembled WGS sequence"/>
</dbReference>